<keyword evidence="3 6" id="KW-0815">Transposition</keyword>
<protein>
    <recommendedName>
        <fullName evidence="6">Mutator family transposase</fullName>
    </recommendedName>
</protein>
<sequence>MRKIKCPYCGFDCIKYGKARIGSQRWRCRECHQVFTKPYDHTNSDFRLFLQWLFSKNVQKDMPGVGRNFRRKTVKFWELWPLLPKVETQRSIVFIDGIHLGRKACILICCDEKHVLGWYVCRAERAQAWEALMSRIATPKVVVSDGGTGFRKALKKVWPKAKLQRCIFHASQQVKRYTTTRPKTLAGAELYGLSNDLFKVNSTDAALNWVRRLTDWKIKHKAFLDEVSYDEYGKPRLKHERLLKAEQSLIVLIKSGTSFTYLDETLDFDCSSTNNRIEGGINAQLRAMLRYHRGMNIERRIKAVFWWCYMHSPKPLSPAEILEVMPTNKSISQLYDTMNSRERLENSIPTWGDAIVWSDFHFSDPYPNYLWD</sequence>
<proteinExistence type="inferred from homology"/>
<keyword evidence="5 6" id="KW-0233">DNA recombination</keyword>
<organism evidence="7 8">
    <name type="scientific">Veillonella seminalis</name>
    <dbReference type="NCBI Taxonomy" id="1502943"/>
    <lineage>
        <taxon>Bacteria</taxon>
        <taxon>Bacillati</taxon>
        <taxon>Bacillota</taxon>
        <taxon>Negativicutes</taxon>
        <taxon>Veillonellales</taxon>
        <taxon>Veillonellaceae</taxon>
        <taxon>Veillonella</taxon>
    </lineage>
</organism>
<name>A0A833FJ52_9FIRM</name>
<comment type="caution">
    <text evidence="7">The sequence shown here is derived from an EMBL/GenBank/DDBJ whole genome shotgun (WGS) entry which is preliminary data.</text>
</comment>
<dbReference type="NCBIfam" id="NF033544">
    <property type="entry name" value="transpos_IS1249"/>
    <property type="match status" value="1"/>
</dbReference>
<dbReference type="Pfam" id="PF00872">
    <property type="entry name" value="Transposase_mut"/>
    <property type="match status" value="1"/>
</dbReference>
<reference evidence="7 8" key="1">
    <citation type="submission" date="2019-09" db="EMBL/GenBank/DDBJ databases">
        <title>Draft genome sequence of 3 type strains from the CCUG.</title>
        <authorList>
            <person name="Pineiro-Iglesias B."/>
            <person name="Tunovic T."/>
            <person name="Unosson C."/>
            <person name="Inganas E."/>
            <person name="Ohlen M."/>
            <person name="Cardew S."/>
            <person name="Jensie-Markopoulos S."/>
            <person name="Salva-Serra F."/>
            <person name="Jaen-Luchoro D."/>
            <person name="Karlsson R."/>
            <person name="Svensson-Stadler L."/>
            <person name="Chun J."/>
            <person name="Moore E."/>
        </authorList>
    </citation>
    <scope>NUCLEOTIDE SEQUENCE [LARGE SCALE GENOMIC DNA]</scope>
    <source>
        <strain evidence="7 8">CCUG 65427</strain>
    </source>
</reference>
<dbReference type="GO" id="GO:0003677">
    <property type="term" value="F:DNA binding"/>
    <property type="evidence" value="ECO:0007669"/>
    <property type="project" value="UniProtKB-UniRule"/>
</dbReference>
<evidence type="ECO:0000313" key="7">
    <source>
        <dbReference type="EMBL" id="KAB1479198.1"/>
    </source>
</evidence>
<evidence type="ECO:0000256" key="1">
    <source>
        <dbReference type="ARBA" id="ARBA00002190"/>
    </source>
</evidence>
<accession>A0A833FJ52</accession>
<dbReference type="RefSeq" id="WP_006556652.1">
    <property type="nucleotide sequence ID" value="NZ_WBKH01000003.1"/>
</dbReference>
<dbReference type="AlphaFoldDB" id="A0A833FJ52"/>
<evidence type="ECO:0000256" key="6">
    <source>
        <dbReference type="RuleBase" id="RU365089"/>
    </source>
</evidence>
<evidence type="ECO:0000256" key="5">
    <source>
        <dbReference type="ARBA" id="ARBA00023172"/>
    </source>
</evidence>
<dbReference type="GO" id="GO:0006313">
    <property type="term" value="P:DNA transposition"/>
    <property type="evidence" value="ECO:0007669"/>
    <property type="project" value="UniProtKB-UniRule"/>
</dbReference>
<comment type="function">
    <text evidence="1 6">Required for the transposition of the insertion element.</text>
</comment>
<comment type="similarity">
    <text evidence="2 6">Belongs to the transposase mutator family.</text>
</comment>
<dbReference type="GO" id="GO:0004803">
    <property type="term" value="F:transposase activity"/>
    <property type="evidence" value="ECO:0007669"/>
    <property type="project" value="UniProtKB-UniRule"/>
</dbReference>
<dbReference type="PANTHER" id="PTHR33217:SF7">
    <property type="entry name" value="TRANSPOSASE FOR INSERTION SEQUENCE ELEMENT IS1081"/>
    <property type="match status" value="1"/>
</dbReference>
<dbReference type="InterPro" id="IPR001207">
    <property type="entry name" value="Transposase_mutator"/>
</dbReference>
<dbReference type="PANTHER" id="PTHR33217">
    <property type="entry name" value="TRANSPOSASE FOR INSERTION SEQUENCE ELEMENT IS1081"/>
    <property type="match status" value="1"/>
</dbReference>
<evidence type="ECO:0000256" key="2">
    <source>
        <dbReference type="ARBA" id="ARBA00010961"/>
    </source>
</evidence>
<keyword evidence="6" id="KW-0814">Transposable element</keyword>
<dbReference type="PROSITE" id="PS01007">
    <property type="entry name" value="TRANSPOSASE_MUTATOR"/>
    <property type="match status" value="1"/>
</dbReference>
<dbReference type="EMBL" id="WBKH01000003">
    <property type="protein sequence ID" value="KAB1479198.1"/>
    <property type="molecule type" value="Genomic_DNA"/>
</dbReference>
<gene>
    <name evidence="7" type="ORF">F8R14_03315</name>
</gene>
<dbReference type="Proteomes" id="UP000434554">
    <property type="component" value="Unassembled WGS sequence"/>
</dbReference>
<evidence type="ECO:0000256" key="4">
    <source>
        <dbReference type="ARBA" id="ARBA00023125"/>
    </source>
</evidence>
<dbReference type="InterPro" id="IPR048004">
    <property type="entry name" value="IS1249_transpos"/>
</dbReference>
<evidence type="ECO:0000256" key="3">
    <source>
        <dbReference type="ARBA" id="ARBA00022578"/>
    </source>
</evidence>
<evidence type="ECO:0000313" key="8">
    <source>
        <dbReference type="Proteomes" id="UP000434554"/>
    </source>
</evidence>
<keyword evidence="4 6" id="KW-0238">DNA-binding</keyword>